<dbReference type="InterPro" id="IPR024934">
    <property type="entry name" value="Rubredoxin-like_dom"/>
</dbReference>
<dbReference type="GO" id="GO:0005506">
    <property type="term" value="F:iron ion binding"/>
    <property type="evidence" value="ECO:0007669"/>
    <property type="project" value="InterPro"/>
</dbReference>
<dbReference type="NCBIfam" id="NF045767">
    <property type="entry name" value="RuberyRbr"/>
    <property type="match status" value="1"/>
</dbReference>
<dbReference type="PROSITE" id="PS50905">
    <property type="entry name" value="FERRITIN_LIKE"/>
    <property type="match status" value="1"/>
</dbReference>
<dbReference type="GO" id="GO:0016491">
    <property type="term" value="F:oxidoreductase activity"/>
    <property type="evidence" value="ECO:0007669"/>
    <property type="project" value="InterPro"/>
</dbReference>
<reference evidence="9" key="1">
    <citation type="submission" date="2017-09" db="EMBL/GenBank/DDBJ databases">
        <title>Depth-based differentiation of microbial function through sediment-hosted aquifers and enrichment of novel symbionts in the deep terrestrial subsurface.</title>
        <authorList>
            <person name="Probst A.J."/>
            <person name="Ladd B."/>
            <person name="Jarett J.K."/>
            <person name="Geller-Mcgrath D.E."/>
            <person name="Sieber C.M.K."/>
            <person name="Emerson J.B."/>
            <person name="Anantharaman K."/>
            <person name="Thomas B.C."/>
            <person name="Malmstrom R."/>
            <person name="Stieglmeier M."/>
            <person name="Klingl A."/>
            <person name="Woyke T."/>
            <person name="Ryan C.M."/>
            <person name="Banfield J.F."/>
        </authorList>
    </citation>
    <scope>NUCLEOTIDE SEQUENCE [LARGE SCALE GENOMIC DNA]</scope>
</reference>
<dbReference type="PANTHER" id="PTHR43865">
    <property type="entry name" value="RUBRERYTHRIN-RELATED"/>
    <property type="match status" value="1"/>
</dbReference>
<evidence type="ECO:0000313" key="9">
    <source>
        <dbReference type="Proteomes" id="UP000229370"/>
    </source>
</evidence>
<dbReference type="InterPro" id="IPR048574">
    <property type="entry name" value="RUBY_RBDX"/>
</dbReference>
<keyword evidence="2" id="KW-0813">Transport</keyword>
<dbReference type="CDD" id="cd01041">
    <property type="entry name" value="Rubrerythrin"/>
    <property type="match status" value="1"/>
</dbReference>
<comment type="caution">
    <text evidence="8">The sequence shown here is derived from an EMBL/GenBank/DDBJ whole genome shotgun (WGS) entry which is preliminary data.</text>
</comment>
<evidence type="ECO:0000256" key="3">
    <source>
        <dbReference type="ARBA" id="ARBA00022723"/>
    </source>
</evidence>
<dbReference type="SUPFAM" id="SSF47240">
    <property type="entry name" value="Ferritin-like"/>
    <property type="match status" value="1"/>
</dbReference>
<comment type="cofactor">
    <cofactor evidence="1">
        <name>Fe(3+)</name>
        <dbReference type="ChEBI" id="CHEBI:29034"/>
    </cofactor>
</comment>
<gene>
    <name evidence="8" type="ORF">CO007_00915</name>
</gene>
<evidence type="ECO:0000256" key="1">
    <source>
        <dbReference type="ARBA" id="ARBA00001965"/>
    </source>
</evidence>
<dbReference type="InterPro" id="IPR012347">
    <property type="entry name" value="Ferritin-like"/>
</dbReference>
<dbReference type="InterPro" id="IPR009078">
    <property type="entry name" value="Ferritin-like_SF"/>
</dbReference>
<dbReference type="PROSITE" id="PS50903">
    <property type="entry name" value="RUBREDOXIN_LIKE"/>
    <property type="match status" value="1"/>
</dbReference>
<evidence type="ECO:0000259" key="6">
    <source>
        <dbReference type="PROSITE" id="PS50903"/>
    </source>
</evidence>
<keyword evidence="5" id="KW-0408">Iron</keyword>
<feature type="domain" description="Ferritin-like diiron" evidence="7">
    <location>
        <begin position="2"/>
        <end position="144"/>
    </location>
</feature>
<evidence type="ECO:0000256" key="4">
    <source>
        <dbReference type="ARBA" id="ARBA00022982"/>
    </source>
</evidence>
<protein>
    <recommendedName>
        <fullName evidence="10">Rubrerythrin family protein</fullName>
    </recommendedName>
</protein>
<dbReference type="InterPro" id="IPR052364">
    <property type="entry name" value="Rubrerythrin"/>
</dbReference>
<dbReference type="Pfam" id="PF02915">
    <property type="entry name" value="Rubrerythrin"/>
    <property type="match status" value="1"/>
</dbReference>
<feature type="domain" description="Rubredoxin-like" evidence="6">
    <location>
        <begin position="151"/>
        <end position="185"/>
    </location>
</feature>
<dbReference type="Gene3D" id="1.20.1260.10">
    <property type="match status" value="1"/>
</dbReference>
<dbReference type="SUPFAM" id="SSF57802">
    <property type="entry name" value="Rubredoxin-like"/>
    <property type="match status" value="1"/>
</dbReference>
<dbReference type="AlphaFoldDB" id="A0A2M8GNM6"/>
<dbReference type="Gene3D" id="2.20.28.10">
    <property type="match status" value="1"/>
</dbReference>
<dbReference type="InterPro" id="IPR003251">
    <property type="entry name" value="Rr_diiron-bd_dom"/>
</dbReference>
<sequence length="189" mass="22133">MKKDNSHTQQSLLKAFAGESMARNKYTQFAKVARKEGYEWIAQVFEETANNEKTHAEELYEQIEGLVTVPSILEVKAYGNTSDNLKLAAEGERYEWTTMYPDFEKIAVEEKQKEAARLFSQVKKVEEKHEERYIIIARKLDKKTLYDSNTELEWKCLNCGYIYKGKRPPEKCPVCQKPFTWYMPLAVVR</sequence>
<evidence type="ECO:0000313" key="8">
    <source>
        <dbReference type="EMBL" id="PJC82143.1"/>
    </source>
</evidence>
<evidence type="ECO:0000256" key="2">
    <source>
        <dbReference type="ARBA" id="ARBA00022448"/>
    </source>
</evidence>
<dbReference type="InterPro" id="IPR009040">
    <property type="entry name" value="Ferritin-like_diiron"/>
</dbReference>
<dbReference type="Proteomes" id="UP000229370">
    <property type="component" value="Unassembled WGS sequence"/>
</dbReference>
<accession>A0A2M8GNM6</accession>
<proteinExistence type="predicted"/>
<organism evidence="8 9">
    <name type="scientific">Candidatus Roizmanbacteria bacterium CG_4_8_14_3_um_filter_36_10</name>
    <dbReference type="NCBI Taxonomy" id="1974834"/>
    <lineage>
        <taxon>Bacteria</taxon>
        <taxon>Candidatus Roizmaniibacteriota</taxon>
    </lineage>
</organism>
<dbReference type="PANTHER" id="PTHR43865:SF1">
    <property type="entry name" value="RUBRERYTHRIN-RELATED"/>
    <property type="match status" value="1"/>
</dbReference>
<dbReference type="Pfam" id="PF21349">
    <property type="entry name" value="RUBY_RBDX"/>
    <property type="match status" value="1"/>
</dbReference>
<keyword evidence="4" id="KW-0249">Electron transport</keyword>
<name>A0A2M8GNM6_9BACT</name>
<keyword evidence="3" id="KW-0479">Metal-binding</keyword>
<evidence type="ECO:0000259" key="7">
    <source>
        <dbReference type="PROSITE" id="PS50905"/>
    </source>
</evidence>
<evidence type="ECO:0000256" key="5">
    <source>
        <dbReference type="ARBA" id="ARBA00023004"/>
    </source>
</evidence>
<evidence type="ECO:0008006" key="10">
    <source>
        <dbReference type="Google" id="ProtNLM"/>
    </source>
</evidence>
<dbReference type="EMBL" id="PFQK01000022">
    <property type="protein sequence ID" value="PJC82143.1"/>
    <property type="molecule type" value="Genomic_DNA"/>
</dbReference>